<accession>A0A6L0XNV5</accession>
<sequence>MPQMTENICSMQGAGNAAPQAHSPCHSVSSALPVTNGLVSNDLTNSSLSEHPLSESSGGVLAQPQISGNVADFQNFLDEPSNWEWAVNALSVEPGHSDRNIFVSKLPPTFKDADLQELFQNFGPVVSAKVMLNVKTGISKETGFVKFTSYKDALRARAFFRLRLASSPTTPAMPEVVTQWAQNKHDGGLYGERCQQVRKLFIRNVPARITQAEMRVFVSQFGNVSDVSVHSDTYDAAPASSPGRGRRLKQISPSEGTEGEQAEASRSGTEPEEHETIICFVTFVEAGAAMRACREIHNTTPFDSCNGVPLMAKLAEDNSSRHARRHHGASVAKTVPASWGACAPLCDGSSTYSSAYSSEAHTPLTGAVGYHRVSHPSQVPVSQHLQQQQQQYSAVSNCVMQPHPPPMLSASYLNTDLSPVYRSQPSTPKYSSQSAQHAGFGIPAPRRTFQQRSAAVSPTSAAPPASVVTPSSPSILSTTMSPTAPQQPHSIRTRHVPLPPALSMEATESGLTSVAMPTTTTPAPSSPPHAAGVYAHTPLRSFRETPVQTPRHRQSPLSATQMGNCLSDTYTAVHTPYIGHQHQQRRLPMNHGDVQGAYHPNGDFYQEYSYSDPMGPMELNMHPISSSASSEAVHEYGNTGGSELSAYRACNNQCDVAPLWQRRMERHGATTAYSAAVAAPAGVPHLSPCAAFGAPLAYASAEGALSMGAALHPEIWETTSSQQAKSAVSSPYVLCPQAMIVNSGSQTTTPSSGVSGSVRYRNNPYSMRLVRTVALDSSPCVGS</sequence>
<dbReference type="PANTHER" id="PTHR24012">
    <property type="entry name" value="RNA BINDING PROTEIN"/>
    <property type="match status" value="1"/>
</dbReference>
<reference evidence="6" key="1">
    <citation type="submission" date="2020-06" db="EMBL/GenBank/DDBJ databases">
        <authorList>
            <person name="Gonzalez-de la Fuente S."/>
            <person name="Peiro-Pastor R."/>
            <person name="Rastrojo A."/>
            <person name="Moreno J."/>
            <person name="Carrasco-Ramiro F."/>
            <person name="Requena JM."/>
            <person name="Aguado B."/>
        </authorList>
    </citation>
    <scope>NUCLEOTIDE SEQUENCE</scope>
</reference>
<dbReference type="OMA" id="NWEWAVN"/>
<dbReference type="SMR" id="A0A6L0XNV5"/>
<evidence type="ECO:0000313" key="7">
    <source>
        <dbReference type="Proteomes" id="UP000255414"/>
    </source>
</evidence>
<dbReference type="InterPro" id="IPR035979">
    <property type="entry name" value="RBD_domain_sf"/>
</dbReference>
<dbReference type="SUPFAM" id="SSF54928">
    <property type="entry name" value="RNA-binding domain, RBD"/>
    <property type="match status" value="1"/>
</dbReference>
<dbReference type="InterPro" id="IPR000504">
    <property type="entry name" value="RRM_dom"/>
</dbReference>
<feature type="compositionally biased region" description="Low complexity" evidence="4">
    <location>
        <begin position="453"/>
        <end position="474"/>
    </location>
</feature>
<gene>
    <name evidence="6" type="ORF">LINF_290020300</name>
</gene>
<dbReference type="FunFam" id="3.30.70.330:FF:001043">
    <property type="entry name" value="RNA-binding protein, putative"/>
    <property type="match status" value="1"/>
</dbReference>
<dbReference type="EMBL" id="LR812962">
    <property type="protein sequence ID" value="CAC9508673.1"/>
    <property type="molecule type" value="Genomic_DNA"/>
</dbReference>
<dbReference type="Gene3D" id="3.30.70.330">
    <property type="match status" value="2"/>
</dbReference>
<protein>
    <submittedName>
        <fullName evidence="6">RNA_binding_protein_-_putative</fullName>
    </submittedName>
</protein>
<dbReference type="Pfam" id="PF00076">
    <property type="entry name" value="RRM_1"/>
    <property type="match status" value="1"/>
</dbReference>
<evidence type="ECO:0000256" key="1">
    <source>
        <dbReference type="ARBA" id="ARBA00022737"/>
    </source>
</evidence>
<feature type="domain" description="RRM" evidence="5">
    <location>
        <begin position="198"/>
        <end position="317"/>
    </location>
</feature>
<feature type="region of interest" description="Disordered" evidence="4">
    <location>
        <begin position="232"/>
        <end position="273"/>
    </location>
</feature>
<dbReference type="CDD" id="cd00590">
    <property type="entry name" value="RRM_SF"/>
    <property type="match status" value="1"/>
</dbReference>
<feature type="compositionally biased region" description="Polar residues" evidence="4">
    <location>
        <begin position="475"/>
        <end position="490"/>
    </location>
</feature>
<feature type="compositionally biased region" description="Polar residues" evidence="4">
    <location>
        <begin position="1"/>
        <end position="10"/>
    </location>
</feature>
<dbReference type="Proteomes" id="UP000255414">
    <property type="component" value="Chromosome 29"/>
</dbReference>
<keyword evidence="2 3" id="KW-0694">RNA-binding</keyword>
<evidence type="ECO:0000256" key="3">
    <source>
        <dbReference type="PROSITE-ProRule" id="PRU00176"/>
    </source>
</evidence>
<dbReference type="SMART" id="SM00360">
    <property type="entry name" value="RRM"/>
    <property type="match status" value="2"/>
</dbReference>
<dbReference type="AlphaFoldDB" id="A0A6L0XNV5"/>
<dbReference type="InterPro" id="IPR012677">
    <property type="entry name" value="Nucleotide-bd_a/b_plait_sf"/>
</dbReference>
<proteinExistence type="predicted"/>
<feature type="domain" description="RRM" evidence="5">
    <location>
        <begin position="99"/>
        <end position="167"/>
    </location>
</feature>
<feature type="region of interest" description="Disordered" evidence="4">
    <location>
        <begin position="422"/>
        <end position="441"/>
    </location>
</feature>
<dbReference type="GO" id="GO:0003723">
    <property type="term" value="F:RNA binding"/>
    <property type="evidence" value="ECO:0007669"/>
    <property type="project" value="UniProtKB-UniRule"/>
</dbReference>
<organism evidence="6 7">
    <name type="scientific">Leishmania infantum</name>
    <dbReference type="NCBI Taxonomy" id="5671"/>
    <lineage>
        <taxon>Eukaryota</taxon>
        <taxon>Discoba</taxon>
        <taxon>Euglenozoa</taxon>
        <taxon>Kinetoplastea</taxon>
        <taxon>Metakinetoplastina</taxon>
        <taxon>Trypanosomatida</taxon>
        <taxon>Trypanosomatidae</taxon>
        <taxon>Leishmaniinae</taxon>
        <taxon>Leishmania</taxon>
    </lineage>
</organism>
<feature type="region of interest" description="Disordered" evidence="4">
    <location>
        <begin position="1"/>
        <end position="27"/>
    </location>
</feature>
<evidence type="ECO:0000256" key="4">
    <source>
        <dbReference type="SAM" id="MobiDB-lite"/>
    </source>
</evidence>
<feature type="compositionally biased region" description="Polar residues" evidence="4">
    <location>
        <begin position="422"/>
        <end position="436"/>
    </location>
</feature>
<evidence type="ECO:0000259" key="5">
    <source>
        <dbReference type="PROSITE" id="PS50102"/>
    </source>
</evidence>
<dbReference type="PROSITE" id="PS50102">
    <property type="entry name" value="RRM"/>
    <property type="match status" value="2"/>
</dbReference>
<feature type="region of interest" description="Disordered" evidence="4">
    <location>
        <begin position="450"/>
        <end position="491"/>
    </location>
</feature>
<keyword evidence="1" id="KW-0677">Repeat</keyword>
<evidence type="ECO:0000256" key="2">
    <source>
        <dbReference type="ARBA" id="ARBA00022884"/>
    </source>
</evidence>
<evidence type="ECO:0000313" key="6">
    <source>
        <dbReference type="EMBL" id="CAC9508673.1"/>
    </source>
</evidence>
<name>A0A6L0XNV5_LEIIN</name>